<dbReference type="PROSITE" id="PS50157">
    <property type="entry name" value="ZINC_FINGER_C2H2_2"/>
    <property type="match status" value="9"/>
</dbReference>
<reference evidence="15" key="2">
    <citation type="submission" date="2025-08" db="UniProtKB">
        <authorList>
            <consortium name="Ensembl"/>
        </authorList>
    </citation>
    <scope>IDENTIFICATION</scope>
</reference>
<feature type="domain" description="C2H2-type" evidence="14">
    <location>
        <begin position="569"/>
        <end position="596"/>
    </location>
</feature>
<evidence type="ECO:0000313" key="16">
    <source>
        <dbReference type="Proteomes" id="UP000472263"/>
    </source>
</evidence>
<feature type="domain" description="C2H2-type" evidence="14">
    <location>
        <begin position="479"/>
        <end position="506"/>
    </location>
</feature>
<dbReference type="FunFam" id="3.30.160.60:FF:000508">
    <property type="entry name" value="Myeloid zinc finger 1"/>
    <property type="match status" value="1"/>
</dbReference>
<comment type="similarity">
    <text evidence="2">Belongs to the krueppel C2H2-type zinc-finger protein family.</text>
</comment>
<dbReference type="SUPFAM" id="SSF57667">
    <property type="entry name" value="beta-beta-alpha zinc fingers"/>
    <property type="match status" value="6"/>
</dbReference>
<dbReference type="FunFam" id="3.30.160.60:FF:002169">
    <property type="entry name" value="Zgc:174573"/>
    <property type="match status" value="1"/>
</dbReference>
<name>A0A667YXR0_9TELE</name>
<evidence type="ECO:0000256" key="6">
    <source>
        <dbReference type="ARBA" id="ARBA00022833"/>
    </source>
</evidence>
<dbReference type="FunFam" id="3.30.160.60:FF:000100">
    <property type="entry name" value="Zinc finger 45-like"/>
    <property type="match status" value="1"/>
</dbReference>
<feature type="signal peptide" evidence="13">
    <location>
        <begin position="1"/>
        <end position="21"/>
    </location>
</feature>
<evidence type="ECO:0000256" key="12">
    <source>
        <dbReference type="SAM" id="MobiDB-lite"/>
    </source>
</evidence>
<feature type="region of interest" description="Disordered" evidence="12">
    <location>
        <begin position="188"/>
        <end position="278"/>
    </location>
</feature>
<feature type="domain" description="C2H2-type" evidence="14">
    <location>
        <begin position="541"/>
        <end position="568"/>
    </location>
</feature>
<dbReference type="PANTHER" id="PTHR16515">
    <property type="entry name" value="PR DOMAIN ZINC FINGER PROTEIN"/>
    <property type="match status" value="1"/>
</dbReference>
<gene>
    <name evidence="15" type="primary">znf408</name>
</gene>
<evidence type="ECO:0000256" key="3">
    <source>
        <dbReference type="ARBA" id="ARBA00022723"/>
    </source>
</evidence>
<feature type="domain" description="C2H2-type" evidence="14">
    <location>
        <begin position="451"/>
        <end position="478"/>
    </location>
</feature>
<dbReference type="Pfam" id="PF00096">
    <property type="entry name" value="zf-C2H2"/>
    <property type="match status" value="6"/>
</dbReference>
<evidence type="ECO:0000256" key="5">
    <source>
        <dbReference type="ARBA" id="ARBA00022771"/>
    </source>
</evidence>
<dbReference type="GO" id="GO:0003677">
    <property type="term" value="F:DNA binding"/>
    <property type="evidence" value="ECO:0007669"/>
    <property type="project" value="UniProtKB-KW"/>
</dbReference>
<dbReference type="InterPro" id="IPR036236">
    <property type="entry name" value="Znf_C2H2_sf"/>
</dbReference>
<keyword evidence="10" id="KW-0539">Nucleus</keyword>
<dbReference type="OrthoDB" id="8117402at2759"/>
<feature type="compositionally biased region" description="Basic and acidic residues" evidence="12">
    <location>
        <begin position="702"/>
        <end position="719"/>
    </location>
</feature>
<evidence type="ECO:0000259" key="14">
    <source>
        <dbReference type="PROSITE" id="PS50157"/>
    </source>
</evidence>
<feature type="compositionally biased region" description="Polar residues" evidence="12">
    <location>
        <begin position="369"/>
        <end position="378"/>
    </location>
</feature>
<feature type="chain" id="PRO_5025437807" evidence="13">
    <location>
        <begin position="22"/>
        <end position="927"/>
    </location>
</feature>
<evidence type="ECO:0000256" key="13">
    <source>
        <dbReference type="SAM" id="SignalP"/>
    </source>
</evidence>
<evidence type="ECO:0000256" key="1">
    <source>
        <dbReference type="ARBA" id="ARBA00004123"/>
    </source>
</evidence>
<dbReference type="PROSITE" id="PS00028">
    <property type="entry name" value="ZINC_FINGER_C2H2_1"/>
    <property type="match status" value="9"/>
</dbReference>
<keyword evidence="16" id="KW-1185">Reference proteome</keyword>
<feature type="domain" description="C2H2-type" evidence="14">
    <location>
        <begin position="597"/>
        <end position="624"/>
    </location>
</feature>
<dbReference type="FunFam" id="3.30.160.60:FF:000849">
    <property type="entry name" value="Zinc finger protein 408"/>
    <property type="match status" value="2"/>
</dbReference>
<dbReference type="GO" id="GO:0008270">
    <property type="term" value="F:zinc ion binding"/>
    <property type="evidence" value="ECO:0007669"/>
    <property type="project" value="UniProtKB-KW"/>
</dbReference>
<keyword evidence="8" id="KW-0238">DNA-binding</keyword>
<proteinExistence type="inferred from homology"/>
<dbReference type="GO" id="GO:0005634">
    <property type="term" value="C:nucleus"/>
    <property type="evidence" value="ECO:0007669"/>
    <property type="project" value="UniProtKB-SubCell"/>
</dbReference>
<sequence>MASPPSPLVSLLSSLIPRGLAVGPSRLCEGQLGLWWVGRSLGAGSLLGKEGDTEWAWISHADPDGDLMMTSDPTSKKDQSINMETEEAMMELVADKKALLDKALWISFACQVRSREHENVTMQCVCGETCTGVCADVRLRVCRNIQPGTELLLYHEPEGKTQQADTQGRCVRQHRDYKVKCPEYKKDSETIFADTQTRPGEETEKETPQGAEEKKGEEEDRKPQREVKRTQPASCRRKSRPEKIPSASDTPVKSGPSCHADRQQGRSTDTPPAAGGSTEVLPAEAADATTGGVPAARGDAEGQTAAIERQSHCPVEGGGDKDSRGPSVPPPIRHSSRLAAKPRRVHCLIGRTKHLEAPPHPVHPHPPKQRSSYSEGTQYTARETVSMETLGAGAGAQGARHVAGETLARQPEVFEMVARERRYKCSSCGKSFYQLCHLKKHQFTHTDTKPFSCQYCGKSYSSAENYKAHQGSHRGERPFSCPHCEKSYGLKRDLREHMVLHTGEKPYVCDLCGKAFARRPSLRIHRLNHCKRESHRQPTKLQCTVCSKLLANSGSLRNHMKLHTGEKPHICQHCGKAFRQRGNLQGHLRIHSGEKPYACSQCDQSFSQKPELRRHLLCHTGEVFLCSYCGKALRDPHTLRAHERLHSGERPHCCHICGKGYILATKLRRHMKSSHLMEKPFSCHCGASYTLRQSLLRHQTQHRREGMKEDEERREGRRDEEEEEEGQGEGRRKEISQVLMALDSSHPRPVRGRPRKNSLPQLTGETEARRGAERVEEVVTARRGEGEEAGGEQEGAELRVGEQRAEGNEVGKIGGRIRVEGGEENTMRGGEGSNHDVSGQVEHTVVYVQTAGTRTGSLTASDSSPLLLTAESPLPQAAGQELVEVVISEAGEQCILVHGQQTVGELVILQEEGGLCSVAQTVEIETV</sequence>
<dbReference type="InterPro" id="IPR050331">
    <property type="entry name" value="Zinc_finger"/>
</dbReference>
<accession>A0A667YXR0</accession>
<dbReference type="InterPro" id="IPR013087">
    <property type="entry name" value="Znf_C2H2_type"/>
</dbReference>
<keyword evidence="5 11" id="KW-0863">Zinc-finger</keyword>
<reference evidence="15" key="3">
    <citation type="submission" date="2025-09" db="UniProtKB">
        <authorList>
            <consortium name="Ensembl"/>
        </authorList>
    </citation>
    <scope>IDENTIFICATION</scope>
</reference>
<dbReference type="PANTHER" id="PTHR16515:SF66">
    <property type="entry name" value="C2H2-TYPE DOMAIN-CONTAINING PROTEIN"/>
    <property type="match status" value="1"/>
</dbReference>
<evidence type="ECO:0000256" key="8">
    <source>
        <dbReference type="ARBA" id="ARBA00023125"/>
    </source>
</evidence>
<evidence type="ECO:0000256" key="4">
    <source>
        <dbReference type="ARBA" id="ARBA00022737"/>
    </source>
</evidence>
<organism evidence="15 16">
    <name type="scientific">Myripristis murdjan</name>
    <name type="common">pinecone soldierfish</name>
    <dbReference type="NCBI Taxonomy" id="586833"/>
    <lineage>
        <taxon>Eukaryota</taxon>
        <taxon>Metazoa</taxon>
        <taxon>Chordata</taxon>
        <taxon>Craniata</taxon>
        <taxon>Vertebrata</taxon>
        <taxon>Euteleostomi</taxon>
        <taxon>Actinopterygii</taxon>
        <taxon>Neopterygii</taxon>
        <taxon>Teleostei</taxon>
        <taxon>Neoteleostei</taxon>
        <taxon>Acanthomorphata</taxon>
        <taxon>Holocentriformes</taxon>
        <taxon>Holocentridae</taxon>
        <taxon>Myripristis</taxon>
    </lineage>
</organism>
<evidence type="ECO:0000256" key="7">
    <source>
        <dbReference type="ARBA" id="ARBA00023015"/>
    </source>
</evidence>
<feature type="region of interest" description="Disordered" evidence="12">
    <location>
        <begin position="311"/>
        <end position="342"/>
    </location>
</feature>
<feature type="domain" description="C2H2-type" evidence="14">
    <location>
        <begin position="652"/>
        <end position="680"/>
    </location>
</feature>
<keyword evidence="6" id="KW-0862">Zinc</keyword>
<dbReference type="FunFam" id="3.30.160.60:FF:000185">
    <property type="entry name" value="zinc finger protein 319"/>
    <property type="match status" value="1"/>
</dbReference>
<evidence type="ECO:0000256" key="11">
    <source>
        <dbReference type="PROSITE-ProRule" id="PRU00042"/>
    </source>
</evidence>
<dbReference type="GO" id="GO:0010468">
    <property type="term" value="P:regulation of gene expression"/>
    <property type="evidence" value="ECO:0007669"/>
    <property type="project" value="TreeGrafter"/>
</dbReference>
<evidence type="ECO:0000256" key="10">
    <source>
        <dbReference type="ARBA" id="ARBA00023242"/>
    </source>
</evidence>
<dbReference type="FunFam" id="3.30.160.60:FF:001136">
    <property type="entry name" value="Zinc finger protein 408"/>
    <property type="match status" value="1"/>
</dbReference>
<dbReference type="SMART" id="SM00355">
    <property type="entry name" value="ZnF_C2H2"/>
    <property type="match status" value="10"/>
</dbReference>
<dbReference type="AlphaFoldDB" id="A0A667YXR0"/>
<evidence type="ECO:0000256" key="2">
    <source>
        <dbReference type="ARBA" id="ARBA00006991"/>
    </source>
</evidence>
<keyword evidence="13" id="KW-0732">Signal</keyword>
<feature type="domain" description="C2H2-type" evidence="14">
    <location>
        <begin position="507"/>
        <end position="534"/>
    </location>
</feature>
<dbReference type="Gene3D" id="3.30.160.60">
    <property type="entry name" value="Classic Zinc Finger"/>
    <property type="match status" value="10"/>
</dbReference>
<feature type="domain" description="C2H2-type" evidence="14">
    <location>
        <begin position="423"/>
        <end position="450"/>
    </location>
</feature>
<feature type="region of interest" description="Disordered" evidence="12">
    <location>
        <begin position="697"/>
        <end position="776"/>
    </location>
</feature>
<dbReference type="InParanoid" id="A0A667YXR0"/>
<comment type="subcellular location">
    <subcellularLocation>
        <location evidence="1">Nucleus</location>
    </subcellularLocation>
</comment>
<dbReference type="GeneTree" id="ENSGT00930000151062"/>
<evidence type="ECO:0000313" key="15">
    <source>
        <dbReference type="Ensembl" id="ENSMMDP00005032672.1"/>
    </source>
</evidence>
<feature type="region of interest" description="Disordered" evidence="12">
    <location>
        <begin position="354"/>
        <end position="378"/>
    </location>
</feature>
<protein>
    <submittedName>
        <fullName evidence="15">Zinc finger protein 768-like</fullName>
    </submittedName>
</protein>
<evidence type="ECO:0000256" key="9">
    <source>
        <dbReference type="ARBA" id="ARBA00023163"/>
    </source>
</evidence>
<keyword evidence="9" id="KW-0804">Transcription</keyword>
<keyword evidence="3" id="KW-0479">Metal-binding</keyword>
<dbReference type="Proteomes" id="UP000472263">
    <property type="component" value="Chromosome 3"/>
</dbReference>
<feature type="compositionally biased region" description="Basic and acidic residues" evidence="12">
    <location>
        <begin position="199"/>
        <end position="229"/>
    </location>
</feature>
<dbReference type="FunFam" id="3.30.160.60:FF:000446">
    <property type="entry name" value="Zinc finger protein"/>
    <property type="match status" value="2"/>
</dbReference>
<keyword evidence="4" id="KW-0677">Repeat</keyword>
<feature type="compositionally biased region" description="Basic and acidic residues" evidence="12">
    <location>
        <begin position="766"/>
        <end position="776"/>
    </location>
</feature>
<feature type="domain" description="C2H2-type" evidence="14">
    <location>
        <begin position="624"/>
        <end position="651"/>
    </location>
</feature>
<dbReference type="Ensembl" id="ENSMMDT00005033404.1">
    <property type="protein sequence ID" value="ENSMMDP00005032672.1"/>
    <property type="gene ID" value="ENSMMDG00005015391.1"/>
</dbReference>
<reference evidence="15" key="1">
    <citation type="submission" date="2019-06" db="EMBL/GenBank/DDBJ databases">
        <authorList>
            <consortium name="Wellcome Sanger Institute Data Sharing"/>
        </authorList>
    </citation>
    <scope>NUCLEOTIDE SEQUENCE [LARGE SCALE GENOMIC DNA]</scope>
</reference>
<keyword evidence="7" id="KW-0805">Transcription regulation</keyword>
<dbReference type="GO" id="GO:0042802">
    <property type="term" value="F:identical protein binding"/>
    <property type="evidence" value="ECO:0007669"/>
    <property type="project" value="UniProtKB-ARBA"/>
</dbReference>